<dbReference type="InterPro" id="IPR017932">
    <property type="entry name" value="GATase_2_dom"/>
</dbReference>
<feature type="domain" description="Glutamine amidotransferase type-2" evidence="2">
    <location>
        <begin position="2"/>
        <end position="240"/>
    </location>
</feature>
<keyword evidence="4" id="KW-1185">Reference proteome</keyword>
<dbReference type="InterPro" id="IPR026869">
    <property type="entry name" value="EgtC-like"/>
</dbReference>
<accession>A0A497XE99</accession>
<dbReference type="OrthoDB" id="321954at2"/>
<dbReference type="Proteomes" id="UP000268908">
    <property type="component" value="Unassembled WGS sequence"/>
</dbReference>
<dbReference type="GO" id="GO:0016740">
    <property type="term" value="F:transferase activity"/>
    <property type="evidence" value="ECO:0007669"/>
    <property type="project" value="UniProtKB-KW"/>
</dbReference>
<sequence>MCELFGYSGDREQSLATWLMPFRTRGGSDNPDGWGVASWHGLDADVVKSPKPGASSERFAQLATELRTALAIAHVRHARHPPVPGMLNTHPFVHECCGRQWVFAHNGLVPEVIAWGDAGRLCHPDGETDSEHAFCHLLTEIAASYGGAKSSAWIAHLAKLAERIATLGKFNFLLSDGQVLIAYGHDRLHHLELDDAQDRRSIVATEALTDDGWQLFSPGELRVYRNGALLAQRLADQRHR</sequence>
<evidence type="ECO:0000259" key="2">
    <source>
        <dbReference type="PROSITE" id="PS51278"/>
    </source>
</evidence>
<evidence type="ECO:0000313" key="4">
    <source>
        <dbReference type="Proteomes" id="UP000268908"/>
    </source>
</evidence>
<dbReference type="CDD" id="cd01908">
    <property type="entry name" value="YafJ"/>
    <property type="match status" value="1"/>
</dbReference>
<dbReference type="Gene3D" id="3.60.20.10">
    <property type="entry name" value="Glutamine Phosphoribosylpyrophosphate, subunit 1, domain 1"/>
    <property type="match status" value="1"/>
</dbReference>
<gene>
    <name evidence="3" type="ORF">DFR35_1700</name>
</gene>
<organism evidence="3 4">
    <name type="scientific">Sulfurisoma sediminicola</name>
    <dbReference type="NCBI Taxonomy" id="1381557"/>
    <lineage>
        <taxon>Bacteria</taxon>
        <taxon>Pseudomonadati</taxon>
        <taxon>Pseudomonadota</taxon>
        <taxon>Betaproteobacteria</taxon>
        <taxon>Nitrosomonadales</taxon>
        <taxon>Sterolibacteriaceae</taxon>
        <taxon>Sulfurisoma</taxon>
    </lineage>
</organism>
<dbReference type="InterPro" id="IPR029055">
    <property type="entry name" value="Ntn_hydrolases_N"/>
</dbReference>
<dbReference type="SUPFAM" id="SSF56235">
    <property type="entry name" value="N-terminal nucleophile aminohydrolases (Ntn hydrolases)"/>
    <property type="match status" value="1"/>
</dbReference>
<dbReference type="PANTHER" id="PTHR42824">
    <property type="entry name" value="GLUTAMINE AMIDOTRANSFERASE"/>
    <property type="match status" value="1"/>
</dbReference>
<dbReference type="PANTHER" id="PTHR42824:SF1">
    <property type="entry name" value="GLUTAMINE AMIDOTRANSFERASE YAFJ-RELATED"/>
    <property type="match status" value="1"/>
</dbReference>
<dbReference type="PROSITE" id="PS51278">
    <property type="entry name" value="GATASE_TYPE_2"/>
    <property type="match status" value="1"/>
</dbReference>
<keyword evidence="1 3" id="KW-0315">Glutamine amidotransferase</keyword>
<dbReference type="RefSeq" id="WP_121241566.1">
    <property type="nucleotide sequence ID" value="NZ_BHVV01000006.1"/>
</dbReference>
<comment type="caution">
    <text evidence="3">The sequence shown here is derived from an EMBL/GenBank/DDBJ whole genome shotgun (WGS) entry which is preliminary data.</text>
</comment>
<name>A0A497XE99_9PROT</name>
<dbReference type="EMBL" id="RCCI01000005">
    <property type="protein sequence ID" value="RLJ65044.1"/>
    <property type="molecule type" value="Genomic_DNA"/>
</dbReference>
<dbReference type="AlphaFoldDB" id="A0A497XE99"/>
<protein>
    <submittedName>
        <fullName evidence="3">Glutamine amidotransferase</fullName>
    </submittedName>
</protein>
<evidence type="ECO:0000313" key="3">
    <source>
        <dbReference type="EMBL" id="RLJ65044.1"/>
    </source>
</evidence>
<dbReference type="Pfam" id="PF13230">
    <property type="entry name" value="GATase_4"/>
    <property type="match status" value="2"/>
</dbReference>
<keyword evidence="3" id="KW-0808">Transferase</keyword>
<proteinExistence type="predicted"/>
<reference evidence="3 4" key="1">
    <citation type="submission" date="2018-10" db="EMBL/GenBank/DDBJ databases">
        <title>Genomic Encyclopedia of Type Strains, Phase IV (KMG-IV): sequencing the most valuable type-strain genomes for metagenomic binning, comparative biology and taxonomic classification.</title>
        <authorList>
            <person name="Goeker M."/>
        </authorList>
    </citation>
    <scope>NUCLEOTIDE SEQUENCE [LARGE SCALE GENOMIC DNA]</scope>
    <source>
        <strain evidence="3 4">DSM 26916</strain>
    </source>
</reference>
<evidence type="ECO:0000256" key="1">
    <source>
        <dbReference type="ARBA" id="ARBA00022962"/>
    </source>
</evidence>